<evidence type="ECO:0000256" key="2">
    <source>
        <dbReference type="ARBA" id="ARBA00022723"/>
    </source>
</evidence>
<dbReference type="EC" id="3.1.4.-" evidence="5"/>
<dbReference type="GO" id="GO:0006352">
    <property type="term" value="P:DNA-templated transcription initiation"/>
    <property type="evidence" value="ECO:0007669"/>
    <property type="project" value="InterPro"/>
</dbReference>
<dbReference type="CDD" id="cd00077">
    <property type="entry name" value="HDc"/>
    <property type="match status" value="1"/>
</dbReference>
<dbReference type="InterPro" id="IPR036971">
    <property type="entry name" value="PDEase_catalytic_dom_sf"/>
</dbReference>
<feature type="region of interest" description="Disordered" evidence="6">
    <location>
        <begin position="1"/>
        <end position="20"/>
    </location>
</feature>
<dbReference type="InterPro" id="IPR010997">
    <property type="entry name" value="HRDC-like_sf"/>
</dbReference>
<dbReference type="PROSITE" id="PS51845">
    <property type="entry name" value="PDEASE_I_2"/>
    <property type="match status" value="1"/>
</dbReference>
<name>A0AAD2HEL4_9AGAR</name>
<dbReference type="SUPFAM" id="SSF109604">
    <property type="entry name" value="HD-domain/PDEase-like"/>
    <property type="match status" value="1"/>
</dbReference>
<evidence type="ECO:0000259" key="7">
    <source>
        <dbReference type="PROSITE" id="PS51845"/>
    </source>
</evidence>
<keyword evidence="2 5" id="KW-0479">Metal-binding</keyword>
<organism evidence="8 9">
    <name type="scientific">Mycena citricolor</name>
    <dbReference type="NCBI Taxonomy" id="2018698"/>
    <lineage>
        <taxon>Eukaryota</taxon>
        <taxon>Fungi</taxon>
        <taxon>Dikarya</taxon>
        <taxon>Basidiomycota</taxon>
        <taxon>Agaricomycotina</taxon>
        <taxon>Agaricomycetes</taxon>
        <taxon>Agaricomycetidae</taxon>
        <taxon>Agaricales</taxon>
        <taxon>Marasmiineae</taxon>
        <taxon>Mycenaceae</taxon>
        <taxon>Mycena</taxon>
    </lineage>
</organism>
<comment type="caution">
    <text evidence="8">The sequence shown here is derived from an EMBL/GenBank/DDBJ whole genome shotgun (WGS) entry which is preliminary data.</text>
</comment>
<dbReference type="InterPro" id="IPR038324">
    <property type="entry name" value="Rpb4/RPC9_sf"/>
</dbReference>
<dbReference type="EMBL" id="CAVNYO010000403">
    <property type="protein sequence ID" value="CAK5274723.1"/>
    <property type="molecule type" value="Genomic_DNA"/>
</dbReference>
<dbReference type="GO" id="GO:0000166">
    <property type="term" value="F:nucleotide binding"/>
    <property type="evidence" value="ECO:0007669"/>
    <property type="project" value="InterPro"/>
</dbReference>
<sequence length="889" mass="97049">MCGHSQHLVPPTPRQGRRRSADIGGLSLATKDASHGQGWLGHSDELQTHFAELLSDMYTETLNAVNDYATEAGVMPELSDDSRASLVSSLDSWNFDPRILPSEDHVAICTVLIFDAIFRIEGMEEAVGVTPAQIPRFVQHLRHIYRQQNSYHNFDHALDVLQATYCYLRASDMVPPLSIILEPPHRIWRTSRGAKDGYCACLCPTDIFILAIAAIGHDVGHPGFTNQFMQNASAPLAAVYEGRSPLEQLHCALLIRVMRAHGMGALLEGGEDLDGESGQRINGGRNRRLLLETVLATDMRVHDAFMKRFAELVSGRGEQGLAHRRLTICQALIKCADISNPSRPFYISQHWATQLQREWNAQAALEAHHQLPRTVEDSDHPLRAASSQMFFIPTFVKPLLESVSKAIPELKTCTTQCDLNMTLWAARLSLLQAAADVDNKAPTTKSATKPSRLARSASAFNLSSAFIAKTKLPAPPIPPPPSPLARIRHKLRTRKSVPLRPPEDYSSAFPLTLPPQHARTPPIRGSVGSTFSWTVSEASKTTRSVSPSEEDAESEASFTFSPSSRGTSRSSIVPATPSESSSSDGNHTIVVEDGTASIRAAARTAGLRGCGSRGDRYMLHRNSWSPYTNSEGLDMGEWTAGLGAAEYKWRQSLARDQVLAAGRDGGASAHHSQPDLNSTRPSPLQVVNARSSLLSNYEVLTLLRELESDHLARTKTAHRIKKEEEAAGASNLSRAGGGRDPTVVEVSENLRTVSVEAIKYLSADYQPTGLQAPEAITQLVKSLAPYDLTKAEMLQIVNLAPQSHIELYVIVEELEDRLAERMEEAIAHVKRSLGQGGVPIADAGPAAFAPVKARSESGYWDADDDYVVDEYDDKGEGAGVEGDLDMDDD</sequence>
<evidence type="ECO:0000313" key="8">
    <source>
        <dbReference type="EMBL" id="CAK5274723.1"/>
    </source>
</evidence>
<dbReference type="InterPro" id="IPR002073">
    <property type="entry name" value="PDEase_catalytic_dom"/>
</dbReference>
<dbReference type="Proteomes" id="UP001295794">
    <property type="component" value="Unassembled WGS sequence"/>
</dbReference>
<dbReference type="GO" id="GO:0007165">
    <property type="term" value="P:signal transduction"/>
    <property type="evidence" value="ECO:0007669"/>
    <property type="project" value="InterPro"/>
</dbReference>
<dbReference type="GO" id="GO:0004114">
    <property type="term" value="F:3',5'-cyclic-nucleotide phosphodiesterase activity"/>
    <property type="evidence" value="ECO:0007669"/>
    <property type="project" value="InterPro"/>
</dbReference>
<evidence type="ECO:0000256" key="3">
    <source>
        <dbReference type="ARBA" id="ARBA00022801"/>
    </source>
</evidence>
<feature type="compositionally biased region" description="Polar residues" evidence="6">
    <location>
        <begin position="527"/>
        <end position="543"/>
    </location>
</feature>
<proteinExistence type="inferred from homology"/>
<feature type="compositionally biased region" description="Low complexity" evidence="6">
    <location>
        <begin position="555"/>
        <end position="571"/>
    </location>
</feature>
<evidence type="ECO:0000313" key="9">
    <source>
        <dbReference type="Proteomes" id="UP001295794"/>
    </source>
</evidence>
<dbReference type="InterPro" id="IPR005574">
    <property type="entry name" value="Rpb4/RPC9"/>
</dbReference>
<dbReference type="Pfam" id="PF03874">
    <property type="entry name" value="RNA_pol_Rpb4"/>
    <property type="match status" value="1"/>
</dbReference>
<dbReference type="InterPro" id="IPR003607">
    <property type="entry name" value="HD/PDEase_dom"/>
</dbReference>
<dbReference type="SMART" id="SM00657">
    <property type="entry name" value="RPOL4c"/>
    <property type="match status" value="1"/>
</dbReference>
<dbReference type="PROSITE" id="PS00126">
    <property type="entry name" value="PDEASE_I_1"/>
    <property type="match status" value="1"/>
</dbReference>
<keyword evidence="4" id="KW-0539">Nucleus</keyword>
<keyword evidence="9" id="KW-1185">Reference proteome</keyword>
<dbReference type="Pfam" id="PF00233">
    <property type="entry name" value="PDEase_I"/>
    <property type="match status" value="1"/>
</dbReference>
<feature type="domain" description="PDEase" evidence="7">
    <location>
        <begin position="70"/>
        <end position="431"/>
    </location>
</feature>
<dbReference type="GO" id="GO:0005634">
    <property type="term" value="C:nucleus"/>
    <property type="evidence" value="ECO:0007669"/>
    <property type="project" value="UniProtKB-SubCell"/>
</dbReference>
<dbReference type="AlphaFoldDB" id="A0AAD2HEL4"/>
<comment type="cofactor">
    <cofactor evidence="5">
        <name>a divalent metal cation</name>
        <dbReference type="ChEBI" id="CHEBI:60240"/>
    </cofactor>
    <text evidence="5">Binds 2 divalent metal cations per subunit. Site 1 may preferentially bind zinc ions, while site 2 has a preference for magnesium and/or manganese ions.</text>
</comment>
<dbReference type="InterPro" id="IPR006590">
    <property type="entry name" value="RNA_pol_Rpb4/RPC9_core"/>
</dbReference>
<dbReference type="PANTHER" id="PTHR11347">
    <property type="entry name" value="CYCLIC NUCLEOTIDE PHOSPHODIESTERASE"/>
    <property type="match status" value="1"/>
</dbReference>
<feature type="region of interest" description="Disordered" evidence="6">
    <location>
        <begin position="493"/>
        <end position="588"/>
    </location>
</feature>
<feature type="region of interest" description="Disordered" evidence="6">
    <location>
        <begin position="717"/>
        <end position="740"/>
    </location>
</feature>
<evidence type="ECO:0000256" key="6">
    <source>
        <dbReference type="SAM" id="MobiDB-lite"/>
    </source>
</evidence>
<dbReference type="Gene3D" id="1.20.1250.40">
    <property type="match status" value="1"/>
</dbReference>
<keyword evidence="3 5" id="KW-0378">Hydrolase</keyword>
<gene>
    <name evidence="8" type="ORF">MYCIT1_LOCUS22021</name>
</gene>
<feature type="region of interest" description="Disordered" evidence="6">
    <location>
        <begin position="870"/>
        <end position="889"/>
    </location>
</feature>
<evidence type="ECO:0000256" key="5">
    <source>
        <dbReference type="RuleBase" id="RU363067"/>
    </source>
</evidence>
<dbReference type="SMART" id="SM00471">
    <property type="entry name" value="HDc"/>
    <property type="match status" value="1"/>
</dbReference>
<dbReference type="GO" id="GO:0046872">
    <property type="term" value="F:metal ion binding"/>
    <property type="evidence" value="ECO:0007669"/>
    <property type="project" value="UniProtKB-KW"/>
</dbReference>
<dbReference type="SUPFAM" id="SSF47819">
    <property type="entry name" value="HRDC-like"/>
    <property type="match status" value="1"/>
</dbReference>
<evidence type="ECO:0000256" key="1">
    <source>
        <dbReference type="ARBA" id="ARBA00004123"/>
    </source>
</evidence>
<feature type="compositionally biased region" description="Polar residues" evidence="6">
    <location>
        <begin position="577"/>
        <end position="586"/>
    </location>
</feature>
<feature type="compositionally biased region" description="Polar residues" evidence="6">
    <location>
        <begin position="670"/>
        <end position="682"/>
    </location>
</feature>
<comment type="similarity">
    <text evidence="5">Belongs to the cyclic nucleotide phosphodiesterase family.</text>
</comment>
<evidence type="ECO:0000256" key="4">
    <source>
        <dbReference type="ARBA" id="ARBA00023242"/>
    </source>
</evidence>
<protein>
    <recommendedName>
        <fullName evidence="5">Phosphodiesterase</fullName>
        <ecNumber evidence="5">3.1.4.-</ecNumber>
    </recommendedName>
</protein>
<comment type="subcellular location">
    <subcellularLocation>
        <location evidence="1">Nucleus</location>
    </subcellularLocation>
</comment>
<accession>A0AAD2HEL4</accession>
<dbReference type="GO" id="GO:0030880">
    <property type="term" value="C:RNA polymerase complex"/>
    <property type="evidence" value="ECO:0007669"/>
    <property type="project" value="InterPro"/>
</dbReference>
<feature type="region of interest" description="Disordered" evidence="6">
    <location>
        <begin position="662"/>
        <end position="683"/>
    </location>
</feature>
<dbReference type="Gene3D" id="1.10.1300.10">
    <property type="entry name" value="3'5'-cyclic nucleotide phosphodiesterase, catalytic domain"/>
    <property type="match status" value="1"/>
</dbReference>
<reference evidence="8" key="1">
    <citation type="submission" date="2023-11" db="EMBL/GenBank/DDBJ databases">
        <authorList>
            <person name="De Vega J J."/>
            <person name="De Vega J J."/>
        </authorList>
    </citation>
    <scope>NUCLEOTIDE SEQUENCE</scope>
</reference>
<dbReference type="InterPro" id="IPR023174">
    <property type="entry name" value="PDEase_CS"/>
</dbReference>